<sequence>MGQSIKPVELKIGQPERDLDASIESGLHGGVLRRRRVGGVRSAGGDAAADGGGEGERGGGDGGEATGGAVGLEEDDPCELLGVLVPAALWGGVVWVHEILVRRRLQFHHGPVVGVLHFHHHGCAPVDQMLERLKPFAEFREIRKKSLNLGDESRKGRNATKTSFWVTMEVIMNFWVMKMKKY</sequence>
<protein>
    <submittedName>
        <fullName evidence="2">Uncharacterized protein</fullName>
    </submittedName>
</protein>
<reference evidence="3" key="1">
    <citation type="journal article" date="2019" name="Curr. Biol.">
        <title>Genome Sequence of Striga asiatica Provides Insight into the Evolution of Plant Parasitism.</title>
        <authorList>
            <person name="Yoshida S."/>
            <person name="Kim S."/>
            <person name="Wafula E.K."/>
            <person name="Tanskanen J."/>
            <person name="Kim Y.M."/>
            <person name="Honaas L."/>
            <person name="Yang Z."/>
            <person name="Spallek T."/>
            <person name="Conn C.E."/>
            <person name="Ichihashi Y."/>
            <person name="Cheong K."/>
            <person name="Cui S."/>
            <person name="Der J.P."/>
            <person name="Gundlach H."/>
            <person name="Jiao Y."/>
            <person name="Hori C."/>
            <person name="Ishida J.K."/>
            <person name="Kasahara H."/>
            <person name="Kiba T."/>
            <person name="Kim M.S."/>
            <person name="Koo N."/>
            <person name="Laohavisit A."/>
            <person name="Lee Y.H."/>
            <person name="Lumba S."/>
            <person name="McCourt P."/>
            <person name="Mortimer J.C."/>
            <person name="Mutuku J.M."/>
            <person name="Nomura T."/>
            <person name="Sasaki-Sekimoto Y."/>
            <person name="Seto Y."/>
            <person name="Wang Y."/>
            <person name="Wakatake T."/>
            <person name="Sakakibara H."/>
            <person name="Demura T."/>
            <person name="Yamaguchi S."/>
            <person name="Yoneyama K."/>
            <person name="Manabe R.I."/>
            <person name="Nelson D.C."/>
            <person name="Schulman A.H."/>
            <person name="Timko M.P."/>
            <person name="dePamphilis C.W."/>
            <person name="Choi D."/>
            <person name="Shirasu K."/>
        </authorList>
    </citation>
    <scope>NUCLEOTIDE SEQUENCE [LARGE SCALE GENOMIC DNA]</scope>
    <source>
        <strain evidence="3">cv. UVA1</strain>
    </source>
</reference>
<feature type="compositionally biased region" description="Gly residues" evidence="1">
    <location>
        <begin position="60"/>
        <end position="70"/>
    </location>
</feature>
<comment type="caution">
    <text evidence="2">The sequence shown here is derived from an EMBL/GenBank/DDBJ whole genome shotgun (WGS) entry which is preliminary data.</text>
</comment>
<feature type="region of interest" description="Disordered" evidence="1">
    <location>
        <begin position="41"/>
        <end position="71"/>
    </location>
</feature>
<dbReference type="Proteomes" id="UP000325081">
    <property type="component" value="Unassembled WGS sequence"/>
</dbReference>
<evidence type="ECO:0000313" key="3">
    <source>
        <dbReference type="Proteomes" id="UP000325081"/>
    </source>
</evidence>
<accession>A0A5A7PEL4</accession>
<keyword evidence="3" id="KW-1185">Reference proteome</keyword>
<proteinExistence type="predicted"/>
<evidence type="ECO:0000313" key="2">
    <source>
        <dbReference type="EMBL" id="GER31130.1"/>
    </source>
</evidence>
<gene>
    <name evidence="2" type="ORF">STAS_07109</name>
</gene>
<organism evidence="2 3">
    <name type="scientific">Striga asiatica</name>
    <name type="common">Asiatic witchweed</name>
    <name type="synonym">Buchnera asiatica</name>
    <dbReference type="NCBI Taxonomy" id="4170"/>
    <lineage>
        <taxon>Eukaryota</taxon>
        <taxon>Viridiplantae</taxon>
        <taxon>Streptophyta</taxon>
        <taxon>Embryophyta</taxon>
        <taxon>Tracheophyta</taxon>
        <taxon>Spermatophyta</taxon>
        <taxon>Magnoliopsida</taxon>
        <taxon>eudicotyledons</taxon>
        <taxon>Gunneridae</taxon>
        <taxon>Pentapetalae</taxon>
        <taxon>asterids</taxon>
        <taxon>lamiids</taxon>
        <taxon>Lamiales</taxon>
        <taxon>Orobanchaceae</taxon>
        <taxon>Buchnereae</taxon>
        <taxon>Striga</taxon>
    </lineage>
</organism>
<name>A0A5A7PEL4_STRAF</name>
<evidence type="ECO:0000256" key="1">
    <source>
        <dbReference type="SAM" id="MobiDB-lite"/>
    </source>
</evidence>
<dbReference type="EMBL" id="BKCP01004428">
    <property type="protein sequence ID" value="GER31130.1"/>
    <property type="molecule type" value="Genomic_DNA"/>
</dbReference>
<dbReference type="AlphaFoldDB" id="A0A5A7PEL4"/>